<keyword evidence="4 6" id="KW-0998">Cell outer membrane</keyword>
<keyword evidence="2 6" id="KW-0472">Membrane</keyword>
<dbReference type="RefSeq" id="WP_092570515.1">
    <property type="nucleotide sequence ID" value="NZ_BMXH01000005.1"/>
</dbReference>
<evidence type="ECO:0000313" key="7">
    <source>
        <dbReference type="EMBL" id="SDX65949.1"/>
    </source>
</evidence>
<keyword evidence="3 6" id="KW-0564">Palmitate</keyword>
<dbReference type="PROSITE" id="PS51257">
    <property type="entry name" value="PROKAR_LIPOPROTEIN"/>
    <property type="match status" value="1"/>
</dbReference>
<sequence>MRRRTFLTYSLAMLGTTGLVGCGFRLRGLDGDIAGLDRLAFDAADSDLSDVVRDELEGAGTLIDDKAPLRLNLGPETLNQSVLTFGSAGSREIELTLTAPFSVQQTANDAYLMNQEQLEVTTTYSVTDDNLLAQDDLRAEATERLRRDAARQLLDRLRSLADD</sequence>
<dbReference type="Pfam" id="PF04390">
    <property type="entry name" value="LptE"/>
    <property type="match status" value="1"/>
</dbReference>
<dbReference type="STRING" id="574349.SAMN05443545_106296"/>
<evidence type="ECO:0000256" key="3">
    <source>
        <dbReference type="ARBA" id="ARBA00023139"/>
    </source>
</evidence>
<name>A0A1H3DJX3_9GAMM</name>
<dbReference type="GO" id="GO:0043165">
    <property type="term" value="P:Gram-negative-bacterium-type cell outer membrane assembly"/>
    <property type="evidence" value="ECO:0007669"/>
    <property type="project" value="UniProtKB-UniRule"/>
</dbReference>
<organism evidence="7 8">
    <name type="scientific">Aidingimonas halophila</name>
    <dbReference type="NCBI Taxonomy" id="574349"/>
    <lineage>
        <taxon>Bacteria</taxon>
        <taxon>Pseudomonadati</taxon>
        <taxon>Pseudomonadota</taxon>
        <taxon>Gammaproteobacteria</taxon>
        <taxon>Oceanospirillales</taxon>
        <taxon>Halomonadaceae</taxon>
        <taxon>Aidingimonas</taxon>
    </lineage>
</organism>
<evidence type="ECO:0000256" key="4">
    <source>
        <dbReference type="ARBA" id="ARBA00023237"/>
    </source>
</evidence>
<dbReference type="Proteomes" id="UP000198500">
    <property type="component" value="Unassembled WGS sequence"/>
</dbReference>
<dbReference type="HAMAP" id="MF_01186">
    <property type="entry name" value="LPS_assembly_LptE"/>
    <property type="match status" value="1"/>
</dbReference>
<dbReference type="Gene3D" id="3.30.160.150">
    <property type="entry name" value="Lipoprotein like domain"/>
    <property type="match status" value="1"/>
</dbReference>
<accession>A0A1H3DJX3</accession>
<keyword evidence="8" id="KW-1185">Reference proteome</keyword>
<comment type="similarity">
    <text evidence="6">Belongs to the LptE lipoprotein family.</text>
</comment>
<keyword evidence="1 6" id="KW-0732">Signal</keyword>
<dbReference type="GO" id="GO:0009279">
    <property type="term" value="C:cell outer membrane"/>
    <property type="evidence" value="ECO:0007669"/>
    <property type="project" value="UniProtKB-SubCell"/>
</dbReference>
<dbReference type="GO" id="GO:1990351">
    <property type="term" value="C:transporter complex"/>
    <property type="evidence" value="ECO:0007669"/>
    <property type="project" value="TreeGrafter"/>
</dbReference>
<dbReference type="PANTHER" id="PTHR38098:SF1">
    <property type="entry name" value="LPS-ASSEMBLY LIPOPROTEIN LPTE"/>
    <property type="match status" value="1"/>
</dbReference>
<evidence type="ECO:0000256" key="1">
    <source>
        <dbReference type="ARBA" id="ARBA00022729"/>
    </source>
</evidence>
<dbReference type="OrthoDB" id="6182244at2"/>
<dbReference type="GO" id="GO:0001530">
    <property type="term" value="F:lipopolysaccharide binding"/>
    <property type="evidence" value="ECO:0007669"/>
    <property type="project" value="TreeGrafter"/>
</dbReference>
<dbReference type="EMBL" id="FNNI01000006">
    <property type="protein sequence ID" value="SDX65949.1"/>
    <property type="molecule type" value="Genomic_DNA"/>
</dbReference>
<proteinExistence type="inferred from homology"/>
<dbReference type="AlphaFoldDB" id="A0A1H3DJX3"/>
<dbReference type="InterPro" id="IPR007485">
    <property type="entry name" value="LPS_assembly_LptE"/>
</dbReference>
<protein>
    <recommendedName>
        <fullName evidence="6">LPS-assembly lipoprotein LptE</fullName>
    </recommendedName>
</protein>
<gene>
    <name evidence="6" type="primary">lptE</name>
    <name evidence="7" type="ORF">SAMN05443545_106296</name>
</gene>
<comment type="function">
    <text evidence="6">Together with LptD, is involved in the assembly of lipopolysaccharide (LPS) at the surface of the outer membrane. Required for the proper assembly of LptD. Binds LPS and may serve as the LPS recognition site at the outer membrane.</text>
</comment>
<evidence type="ECO:0000256" key="6">
    <source>
        <dbReference type="HAMAP-Rule" id="MF_01186"/>
    </source>
</evidence>
<comment type="subunit">
    <text evidence="6">Component of the lipopolysaccharide transport and assembly complex. Interacts with LptD.</text>
</comment>
<dbReference type="GO" id="GO:0015920">
    <property type="term" value="P:lipopolysaccharide transport"/>
    <property type="evidence" value="ECO:0007669"/>
    <property type="project" value="TreeGrafter"/>
</dbReference>
<evidence type="ECO:0000256" key="2">
    <source>
        <dbReference type="ARBA" id="ARBA00023136"/>
    </source>
</evidence>
<dbReference type="PANTHER" id="PTHR38098">
    <property type="entry name" value="LPS-ASSEMBLY LIPOPROTEIN LPTE"/>
    <property type="match status" value="1"/>
</dbReference>
<reference evidence="7 8" key="1">
    <citation type="submission" date="2016-10" db="EMBL/GenBank/DDBJ databases">
        <authorList>
            <person name="de Groot N.N."/>
        </authorList>
    </citation>
    <scope>NUCLEOTIDE SEQUENCE [LARGE SCALE GENOMIC DNA]</scope>
    <source>
        <strain evidence="7 8">DSM 19219</strain>
    </source>
</reference>
<comment type="subcellular location">
    <subcellularLocation>
        <location evidence="6">Cell outer membrane</location>
        <topology evidence="6">Lipid-anchor</topology>
    </subcellularLocation>
</comment>
<evidence type="ECO:0000313" key="8">
    <source>
        <dbReference type="Proteomes" id="UP000198500"/>
    </source>
</evidence>
<keyword evidence="5 6" id="KW-0449">Lipoprotein</keyword>
<evidence type="ECO:0000256" key="5">
    <source>
        <dbReference type="ARBA" id="ARBA00023288"/>
    </source>
</evidence>